<evidence type="ECO:0000256" key="5">
    <source>
        <dbReference type="SAM" id="Phobius"/>
    </source>
</evidence>
<feature type="domain" description="EamA" evidence="6">
    <location>
        <begin position="23"/>
        <end position="154"/>
    </location>
</feature>
<evidence type="ECO:0000256" key="2">
    <source>
        <dbReference type="ARBA" id="ARBA00022692"/>
    </source>
</evidence>
<evidence type="ECO:0000259" key="6">
    <source>
        <dbReference type="Pfam" id="PF00892"/>
    </source>
</evidence>
<keyword evidence="4 5" id="KW-0472">Membrane</keyword>
<name>A0ABT1W8I4_9PROT</name>
<feature type="domain" description="EamA" evidence="6">
    <location>
        <begin position="173"/>
        <end position="306"/>
    </location>
</feature>
<keyword evidence="8" id="KW-1185">Reference proteome</keyword>
<dbReference type="EMBL" id="JAMSKV010000009">
    <property type="protein sequence ID" value="MCQ8279053.1"/>
    <property type="molecule type" value="Genomic_DNA"/>
</dbReference>
<proteinExistence type="predicted"/>
<feature type="transmembrane region" description="Helical" evidence="5">
    <location>
        <begin position="142"/>
        <end position="163"/>
    </location>
</feature>
<keyword evidence="2 5" id="KW-0812">Transmembrane</keyword>
<dbReference type="RefSeq" id="WP_422864529.1">
    <property type="nucleotide sequence ID" value="NZ_JAMSKV010000009.1"/>
</dbReference>
<evidence type="ECO:0000256" key="4">
    <source>
        <dbReference type="ARBA" id="ARBA00023136"/>
    </source>
</evidence>
<dbReference type="InterPro" id="IPR000620">
    <property type="entry name" value="EamA_dom"/>
</dbReference>
<gene>
    <name evidence="7" type="ORF">NFI95_11405</name>
</gene>
<dbReference type="InterPro" id="IPR037185">
    <property type="entry name" value="EmrE-like"/>
</dbReference>
<dbReference type="SUPFAM" id="SSF103481">
    <property type="entry name" value="Multidrug resistance efflux transporter EmrE"/>
    <property type="match status" value="2"/>
</dbReference>
<reference evidence="7 8" key="1">
    <citation type="submission" date="2022-06" db="EMBL/GenBank/DDBJ databases">
        <title>Endosaccharibacter gen. nov., sp. nov., endophytic bacteria isolated from sugarcane.</title>
        <authorList>
            <person name="Pitiwittayakul N."/>
            <person name="Yukphan P."/>
            <person name="Charoenyingcharoen P."/>
            <person name="Tanasupawat S."/>
        </authorList>
    </citation>
    <scope>NUCLEOTIDE SEQUENCE [LARGE SCALE GENOMIC DNA]</scope>
    <source>
        <strain evidence="7 8">KSS8</strain>
    </source>
</reference>
<keyword evidence="3 5" id="KW-1133">Transmembrane helix</keyword>
<feature type="transmembrane region" description="Helical" evidence="5">
    <location>
        <begin position="78"/>
        <end position="103"/>
    </location>
</feature>
<feature type="transmembrane region" description="Helical" evidence="5">
    <location>
        <begin position="203"/>
        <end position="221"/>
    </location>
</feature>
<dbReference type="Pfam" id="PF00892">
    <property type="entry name" value="EamA"/>
    <property type="match status" value="2"/>
</dbReference>
<feature type="transmembrane region" description="Helical" evidence="5">
    <location>
        <begin position="43"/>
        <end position="66"/>
    </location>
</feature>
<evidence type="ECO:0000313" key="7">
    <source>
        <dbReference type="EMBL" id="MCQ8279053.1"/>
    </source>
</evidence>
<comment type="caution">
    <text evidence="7">The sequence shown here is derived from an EMBL/GenBank/DDBJ whole genome shotgun (WGS) entry which is preliminary data.</text>
</comment>
<feature type="transmembrane region" description="Helical" evidence="5">
    <location>
        <begin position="233"/>
        <end position="253"/>
    </location>
</feature>
<comment type="subcellular location">
    <subcellularLocation>
        <location evidence="1">Membrane</location>
        <topology evidence="1">Multi-pass membrane protein</topology>
    </subcellularLocation>
</comment>
<dbReference type="InterPro" id="IPR050638">
    <property type="entry name" value="AA-Vitamin_Transporters"/>
</dbReference>
<evidence type="ECO:0000313" key="8">
    <source>
        <dbReference type="Proteomes" id="UP001524587"/>
    </source>
</evidence>
<protein>
    <submittedName>
        <fullName evidence="7">DMT family transporter</fullName>
    </submittedName>
</protein>
<evidence type="ECO:0000256" key="1">
    <source>
        <dbReference type="ARBA" id="ARBA00004141"/>
    </source>
</evidence>
<dbReference type="PANTHER" id="PTHR32322:SF9">
    <property type="entry name" value="AMINO-ACID METABOLITE EFFLUX PUMP-RELATED"/>
    <property type="match status" value="1"/>
</dbReference>
<feature type="transmembrane region" description="Helical" evidence="5">
    <location>
        <begin position="169"/>
        <end position="191"/>
    </location>
</feature>
<dbReference type="Proteomes" id="UP001524587">
    <property type="component" value="Unassembled WGS sequence"/>
</dbReference>
<organism evidence="7 8">
    <name type="scientific">Endosaccharibacter trunci</name>
    <dbReference type="NCBI Taxonomy" id="2812733"/>
    <lineage>
        <taxon>Bacteria</taxon>
        <taxon>Pseudomonadati</taxon>
        <taxon>Pseudomonadota</taxon>
        <taxon>Alphaproteobacteria</taxon>
        <taxon>Acetobacterales</taxon>
        <taxon>Acetobacteraceae</taxon>
        <taxon>Endosaccharibacter</taxon>
    </lineage>
</organism>
<feature type="transmembrane region" description="Helical" evidence="5">
    <location>
        <begin position="109"/>
        <end position="130"/>
    </location>
</feature>
<evidence type="ECO:0000256" key="3">
    <source>
        <dbReference type="ARBA" id="ARBA00022989"/>
    </source>
</evidence>
<sequence length="323" mass="34385">MTTQTARINDPQAPLPARDWAILFGLSLLWAGSFFFYKVLAPIVPPFTLVFARMGLSALTLLPVLLMSQPIRFERRAAWRLSLWFLVLGLLNCALPFCLFAWSERTIPSGLAALLNAPTPIVTAVIAHVIRDERLTRRTLAGVLLGFAGVAVLIGPGIGALFDPHADDLAILAEFACVLATLSYAVGAVSARRLRGLSPLQMAGGQAAGGTVLMAPLAIGVDRFWQLPPIGALGWASLFGIAVLSTSLAYLLFFRLLASSGATRAALVTFLVPVTALLLGLLFLGEPVQRRDGPAIALIGLGLAVIDGRLLRRFARKDAAPAM</sequence>
<feature type="transmembrane region" description="Helical" evidence="5">
    <location>
        <begin position="20"/>
        <end position="37"/>
    </location>
</feature>
<feature type="transmembrane region" description="Helical" evidence="5">
    <location>
        <begin position="265"/>
        <end position="283"/>
    </location>
</feature>
<feature type="transmembrane region" description="Helical" evidence="5">
    <location>
        <begin position="295"/>
        <end position="311"/>
    </location>
</feature>
<accession>A0ABT1W8I4</accession>
<dbReference type="PANTHER" id="PTHR32322">
    <property type="entry name" value="INNER MEMBRANE TRANSPORTER"/>
    <property type="match status" value="1"/>
</dbReference>